<dbReference type="STRING" id="151894.SAMN04488524_2527"/>
<dbReference type="Proteomes" id="UP000192756">
    <property type="component" value="Unassembled WGS sequence"/>
</dbReference>
<evidence type="ECO:0000313" key="1">
    <source>
        <dbReference type="EMBL" id="SMC74676.1"/>
    </source>
</evidence>
<name>A0A1W2BP95_9SPHI</name>
<organism evidence="1 2">
    <name type="scientific">Pedobacter africanus</name>
    <dbReference type="NCBI Taxonomy" id="151894"/>
    <lineage>
        <taxon>Bacteria</taxon>
        <taxon>Pseudomonadati</taxon>
        <taxon>Bacteroidota</taxon>
        <taxon>Sphingobacteriia</taxon>
        <taxon>Sphingobacteriales</taxon>
        <taxon>Sphingobacteriaceae</taxon>
        <taxon>Pedobacter</taxon>
    </lineage>
</organism>
<gene>
    <name evidence="1" type="ORF">SAMN04488524_2527</name>
</gene>
<keyword evidence="2" id="KW-1185">Reference proteome</keyword>
<dbReference type="EMBL" id="FWXT01000001">
    <property type="protein sequence ID" value="SMC74676.1"/>
    <property type="molecule type" value="Genomic_DNA"/>
</dbReference>
<evidence type="ECO:0000313" key="2">
    <source>
        <dbReference type="Proteomes" id="UP000192756"/>
    </source>
</evidence>
<protein>
    <submittedName>
        <fullName evidence="1">Uncharacterized protein</fullName>
    </submittedName>
</protein>
<accession>A0A1W2BP95</accession>
<sequence length="64" mass="7498">MIYFIPVSISKHGKFMGLTPEQPQKMRYLFFSLNDQTRKQPQTYSKIHLTAQILSVNLTLSAYF</sequence>
<reference evidence="2" key="1">
    <citation type="submission" date="2017-04" db="EMBL/GenBank/DDBJ databases">
        <authorList>
            <person name="Varghese N."/>
            <person name="Submissions S."/>
        </authorList>
    </citation>
    <scope>NUCLEOTIDE SEQUENCE [LARGE SCALE GENOMIC DNA]</scope>
    <source>
        <strain evidence="2">DSM 12126</strain>
    </source>
</reference>
<dbReference type="AlphaFoldDB" id="A0A1W2BP95"/>
<proteinExistence type="predicted"/>